<gene>
    <name evidence="1" type="ORF">CEXT_490341</name>
</gene>
<organism evidence="1 2">
    <name type="scientific">Caerostris extrusa</name>
    <name type="common">Bark spider</name>
    <name type="synonym">Caerostris bankana</name>
    <dbReference type="NCBI Taxonomy" id="172846"/>
    <lineage>
        <taxon>Eukaryota</taxon>
        <taxon>Metazoa</taxon>
        <taxon>Ecdysozoa</taxon>
        <taxon>Arthropoda</taxon>
        <taxon>Chelicerata</taxon>
        <taxon>Arachnida</taxon>
        <taxon>Araneae</taxon>
        <taxon>Araneomorphae</taxon>
        <taxon>Entelegynae</taxon>
        <taxon>Araneoidea</taxon>
        <taxon>Araneidae</taxon>
        <taxon>Caerostris</taxon>
    </lineage>
</organism>
<comment type="caution">
    <text evidence="1">The sequence shown here is derived from an EMBL/GenBank/DDBJ whole genome shotgun (WGS) entry which is preliminary data.</text>
</comment>
<name>A0AAV4PPP5_CAEEX</name>
<proteinExistence type="predicted"/>
<evidence type="ECO:0000313" key="2">
    <source>
        <dbReference type="Proteomes" id="UP001054945"/>
    </source>
</evidence>
<dbReference type="EMBL" id="BPLR01004982">
    <property type="protein sequence ID" value="GIX98920.1"/>
    <property type="molecule type" value="Genomic_DNA"/>
</dbReference>
<dbReference type="Proteomes" id="UP001054945">
    <property type="component" value="Unassembled WGS sequence"/>
</dbReference>
<protein>
    <submittedName>
        <fullName evidence="1">Uncharacterized protein</fullName>
    </submittedName>
</protein>
<dbReference type="AlphaFoldDB" id="A0AAV4PPP5"/>
<keyword evidence="2" id="KW-1185">Reference proteome</keyword>
<evidence type="ECO:0000313" key="1">
    <source>
        <dbReference type="EMBL" id="GIX98920.1"/>
    </source>
</evidence>
<accession>A0AAV4PPP5</accession>
<reference evidence="1 2" key="1">
    <citation type="submission" date="2021-06" db="EMBL/GenBank/DDBJ databases">
        <title>Caerostris extrusa draft genome.</title>
        <authorList>
            <person name="Kono N."/>
            <person name="Arakawa K."/>
        </authorList>
    </citation>
    <scope>NUCLEOTIDE SEQUENCE [LARGE SCALE GENOMIC DNA]</scope>
</reference>
<sequence length="129" mass="14715">MMPVTNMFCQTKEKWEEEEIYAEKEIDNISTVKKEKVEGRELSPVENAIYSQLDYLVTAKNLNGKEWARWSVILPSPKADGDTIIGKYINTSNNFSFDSLVLDCCLKVTMTPITTEQSFSDNPTLSYQS</sequence>